<evidence type="ECO:0000313" key="5">
    <source>
        <dbReference type="Proteomes" id="UP000594118"/>
    </source>
</evidence>
<evidence type="ECO:0000256" key="1">
    <source>
        <dbReference type="ARBA" id="ARBA00022679"/>
    </source>
</evidence>
<reference evidence="4 5" key="1">
    <citation type="submission" date="2019-10" db="EMBL/GenBank/DDBJ databases">
        <title>Pseudopuniceibacterium sp. HQ09 islated from Antarctica.</title>
        <authorList>
            <person name="Liao L."/>
            <person name="Su S."/>
            <person name="Chen B."/>
            <person name="Yu Y."/>
        </authorList>
    </citation>
    <scope>NUCLEOTIDE SEQUENCE [LARGE SCALE GENOMIC DNA]</scope>
    <source>
        <strain evidence="4 5">HQ09</strain>
    </source>
</reference>
<dbReference type="AlphaFoldDB" id="A0A7L9WQ32"/>
<dbReference type="SUPFAM" id="SSF55729">
    <property type="entry name" value="Acyl-CoA N-acyltransferases (Nat)"/>
    <property type="match status" value="1"/>
</dbReference>
<proteinExistence type="predicted"/>
<sequence length="165" mass="18579">MPDFIYKMLTPDHAEPWQALRMEGARDFPKGFLVTPEEAAAATPEWLRARLAGQSYRGVFADDVLIGFCGYHRNPFARTRHRAEIGPFFVTARAQGSGAAQILMAGVIAQARSDGLVRLELYVDTENARAIAFYERQGFERIATHPDSVRINGQPTDDFFYILRL</sequence>
<gene>
    <name evidence="4" type="ORF">F3W81_13940</name>
</gene>
<dbReference type="RefSeq" id="WP_193079744.1">
    <property type="nucleotide sequence ID" value="NZ_CP045201.1"/>
</dbReference>
<dbReference type="Gene3D" id="3.40.630.30">
    <property type="match status" value="1"/>
</dbReference>
<name>A0A7L9WQ32_9RHOB</name>
<dbReference type="Proteomes" id="UP000594118">
    <property type="component" value="Chromosome"/>
</dbReference>
<dbReference type="KEGG" id="pshq:F3W81_13940"/>
<dbReference type="InterPro" id="IPR000182">
    <property type="entry name" value="GNAT_dom"/>
</dbReference>
<dbReference type="EMBL" id="CP045201">
    <property type="protein sequence ID" value="QOL81827.1"/>
    <property type="molecule type" value="Genomic_DNA"/>
</dbReference>
<dbReference type="PANTHER" id="PTHR43877:SF2">
    <property type="entry name" value="AMINOALKYLPHOSPHONATE N-ACETYLTRANSFERASE-RELATED"/>
    <property type="match status" value="1"/>
</dbReference>
<dbReference type="GO" id="GO:0016747">
    <property type="term" value="F:acyltransferase activity, transferring groups other than amino-acyl groups"/>
    <property type="evidence" value="ECO:0007669"/>
    <property type="project" value="InterPro"/>
</dbReference>
<organism evidence="4 5">
    <name type="scientific">Pseudooceanicola spongiae</name>
    <dbReference type="NCBI Taxonomy" id="2613965"/>
    <lineage>
        <taxon>Bacteria</taxon>
        <taxon>Pseudomonadati</taxon>
        <taxon>Pseudomonadota</taxon>
        <taxon>Alphaproteobacteria</taxon>
        <taxon>Rhodobacterales</taxon>
        <taxon>Paracoccaceae</taxon>
        <taxon>Pseudooceanicola</taxon>
    </lineage>
</organism>
<feature type="domain" description="N-acetyltransferase" evidence="3">
    <location>
        <begin position="4"/>
        <end position="165"/>
    </location>
</feature>
<dbReference type="CDD" id="cd04301">
    <property type="entry name" value="NAT_SF"/>
    <property type="match status" value="1"/>
</dbReference>
<dbReference type="Pfam" id="PF00583">
    <property type="entry name" value="Acetyltransf_1"/>
    <property type="match status" value="1"/>
</dbReference>
<keyword evidence="1 4" id="KW-0808">Transferase</keyword>
<protein>
    <submittedName>
        <fullName evidence="4">GNAT family N-acetyltransferase</fullName>
    </submittedName>
</protein>
<evidence type="ECO:0000313" key="4">
    <source>
        <dbReference type="EMBL" id="QOL81827.1"/>
    </source>
</evidence>
<keyword evidence="2" id="KW-0012">Acyltransferase</keyword>
<accession>A0A7L9WQ32</accession>
<dbReference type="InterPro" id="IPR050832">
    <property type="entry name" value="Bact_Acetyltransf"/>
</dbReference>
<keyword evidence="5" id="KW-1185">Reference proteome</keyword>
<evidence type="ECO:0000259" key="3">
    <source>
        <dbReference type="PROSITE" id="PS51186"/>
    </source>
</evidence>
<dbReference type="PANTHER" id="PTHR43877">
    <property type="entry name" value="AMINOALKYLPHOSPHONATE N-ACETYLTRANSFERASE-RELATED-RELATED"/>
    <property type="match status" value="1"/>
</dbReference>
<dbReference type="InterPro" id="IPR016181">
    <property type="entry name" value="Acyl_CoA_acyltransferase"/>
</dbReference>
<evidence type="ECO:0000256" key="2">
    <source>
        <dbReference type="ARBA" id="ARBA00023315"/>
    </source>
</evidence>
<dbReference type="PROSITE" id="PS51186">
    <property type="entry name" value="GNAT"/>
    <property type="match status" value="1"/>
</dbReference>